<evidence type="ECO:0000313" key="2">
    <source>
        <dbReference type="EMBL" id="AWW33067.1"/>
    </source>
</evidence>
<dbReference type="CDD" id="cd07710">
    <property type="entry name" value="arylsulfatase_Sdsa1-like_MBL-fold"/>
    <property type="match status" value="1"/>
</dbReference>
<dbReference type="InterPro" id="IPR001279">
    <property type="entry name" value="Metallo-B-lactamas"/>
</dbReference>
<reference evidence="2 3" key="1">
    <citation type="submission" date="2018-06" db="EMBL/GenBank/DDBJ databases">
        <title>Echinicola strongylocentroti sp. nov., isolated from a sea urchin Strongylocentrotus intermedius.</title>
        <authorList>
            <person name="Bae S.S."/>
        </authorList>
    </citation>
    <scope>NUCLEOTIDE SEQUENCE [LARGE SCALE GENOMIC DNA]</scope>
    <source>
        <strain evidence="2 3">MEBiC08714</strain>
    </source>
</reference>
<feature type="domain" description="Metallo-beta-lactamase" evidence="1">
    <location>
        <begin position="47"/>
        <end position="273"/>
    </location>
</feature>
<dbReference type="InterPro" id="IPR038536">
    <property type="entry name" value="Alkyl/aryl-sulf_dimr_sf"/>
</dbReference>
<dbReference type="InterPro" id="IPR052195">
    <property type="entry name" value="Bact_Alkyl/Aryl-Sulfatase"/>
</dbReference>
<evidence type="ECO:0000259" key="1">
    <source>
        <dbReference type="SMART" id="SM00849"/>
    </source>
</evidence>
<dbReference type="GO" id="GO:0046983">
    <property type="term" value="F:protein dimerization activity"/>
    <property type="evidence" value="ECO:0007669"/>
    <property type="project" value="InterPro"/>
</dbReference>
<dbReference type="InterPro" id="IPR044097">
    <property type="entry name" value="Bds1/SdsA1_MBL-fold"/>
</dbReference>
<evidence type="ECO:0000313" key="3">
    <source>
        <dbReference type="Proteomes" id="UP000248688"/>
    </source>
</evidence>
<gene>
    <name evidence="2" type="ORF">DN752_05475</name>
</gene>
<organism evidence="2 3">
    <name type="scientific">Echinicola strongylocentroti</name>
    <dbReference type="NCBI Taxonomy" id="1795355"/>
    <lineage>
        <taxon>Bacteria</taxon>
        <taxon>Pseudomonadati</taxon>
        <taxon>Bacteroidota</taxon>
        <taxon>Cytophagia</taxon>
        <taxon>Cytophagales</taxon>
        <taxon>Cyclobacteriaceae</taxon>
        <taxon>Echinicola</taxon>
    </lineage>
</organism>
<dbReference type="EMBL" id="CP030041">
    <property type="protein sequence ID" value="AWW33067.1"/>
    <property type="molecule type" value="Genomic_DNA"/>
</dbReference>
<dbReference type="Gene3D" id="3.60.15.30">
    <property type="entry name" value="Metallo-beta-lactamase domain"/>
    <property type="match status" value="1"/>
</dbReference>
<dbReference type="Proteomes" id="UP000248688">
    <property type="component" value="Chromosome"/>
</dbReference>
<dbReference type="SUPFAM" id="SSF56281">
    <property type="entry name" value="Metallo-hydrolase/oxidoreductase"/>
    <property type="match status" value="1"/>
</dbReference>
<name>A0A2Z4IQE1_9BACT</name>
<dbReference type="PANTHER" id="PTHR43223">
    <property type="entry name" value="ALKYL/ARYL-SULFATASE"/>
    <property type="match status" value="1"/>
</dbReference>
<dbReference type="Gene3D" id="1.25.40.880">
    <property type="entry name" value="Alkyl sulfatase, dimerisation domain"/>
    <property type="match status" value="1"/>
</dbReference>
<dbReference type="InterPro" id="IPR029228">
    <property type="entry name" value="Alkyl_sulf_dimr"/>
</dbReference>
<dbReference type="GO" id="GO:0018741">
    <property type="term" value="F:linear primary-alkylsulfatase activity"/>
    <property type="evidence" value="ECO:0007669"/>
    <property type="project" value="InterPro"/>
</dbReference>
<dbReference type="Pfam" id="PF14863">
    <property type="entry name" value="Alkyl_sulf_dimr"/>
    <property type="match status" value="1"/>
</dbReference>
<dbReference type="InterPro" id="IPR036866">
    <property type="entry name" value="RibonucZ/Hydroxyglut_hydro"/>
</dbReference>
<dbReference type="KEGG" id="est:DN752_05475"/>
<dbReference type="PANTHER" id="PTHR43223:SF1">
    <property type="entry name" value="ALKYL_ARYL-SULFATASE BDS1"/>
    <property type="match status" value="1"/>
</dbReference>
<accession>A0A2Z4IQE1</accession>
<protein>
    <submittedName>
        <fullName evidence="2">Alkyl/aryl-sulfatase</fullName>
    </submittedName>
</protein>
<dbReference type="AlphaFoldDB" id="A0A2Z4IQE1"/>
<dbReference type="Pfam" id="PF00753">
    <property type="entry name" value="Lactamase_B"/>
    <property type="match status" value="1"/>
</dbReference>
<sequence>MVTIGFSVTAHAQETEATRRLLEQNKEFVPEIYRIEEKVWFAVGHDVSNVAMIEGETGIILIDAGMSPVRMEALRSRFREITKKPIKGIIITHGHGDHFGGIQAFLAEGSNPEIWGRRAALGDNTGFNIEANAGKEAGLTYTNVRGARQAGIILPDSIHINNGVAARPDKQRTMFTRAKETAAFEPTHFLTEERKQIEIDGVKFELVAATGETYDNMYVWMPEQKILFCGDSYYKSFPNLYTIRGSQYRDVQSWYQSIEKMLSEGAEYLLPGHTRPVIGKEEVQATLSNYHDAIKFVFDKTIEGINEGMTPDQLVEYVKLPEDLASLPYLTEYYGRVDWAVRSIFNGYLGWFDGNPVTLNKLSPKAEATKIATMAGGEDKLRANALEAFDSGDFQWAVQAFDYLLALNENDQEIIRLKAAALMEIAETMVNATARNYINSYAIQLKERLKESD</sequence>
<proteinExistence type="predicted"/>
<dbReference type="SMART" id="SM00849">
    <property type="entry name" value="Lactamase_B"/>
    <property type="match status" value="1"/>
</dbReference>
<dbReference type="OrthoDB" id="9769598at2"/>
<dbReference type="GO" id="GO:0018909">
    <property type="term" value="P:dodecyl sulfate metabolic process"/>
    <property type="evidence" value="ECO:0007669"/>
    <property type="project" value="InterPro"/>
</dbReference>
<keyword evidence="3" id="KW-1185">Reference proteome</keyword>